<accession>A0A484MAL4</accession>
<name>A0A484MAL4_9ASTE</name>
<dbReference type="AlphaFoldDB" id="A0A484MAL4"/>
<gene>
    <name evidence="1" type="ORF">CCAM_LOCUS26874</name>
</gene>
<keyword evidence="2" id="KW-1185">Reference proteome</keyword>
<evidence type="ECO:0000313" key="2">
    <source>
        <dbReference type="Proteomes" id="UP000595140"/>
    </source>
</evidence>
<dbReference type="Proteomes" id="UP000595140">
    <property type="component" value="Unassembled WGS sequence"/>
</dbReference>
<organism evidence="1 2">
    <name type="scientific">Cuscuta campestris</name>
    <dbReference type="NCBI Taxonomy" id="132261"/>
    <lineage>
        <taxon>Eukaryota</taxon>
        <taxon>Viridiplantae</taxon>
        <taxon>Streptophyta</taxon>
        <taxon>Embryophyta</taxon>
        <taxon>Tracheophyta</taxon>
        <taxon>Spermatophyta</taxon>
        <taxon>Magnoliopsida</taxon>
        <taxon>eudicotyledons</taxon>
        <taxon>Gunneridae</taxon>
        <taxon>Pentapetalae</taxon>
        <taxon>asterids</taxon>
        <taxon>lamiids</taxon>
        <taxon>Solanales</taxon>
        <taxon>Convolvulaceae</taxon>
        <taxon>Cuscuteae</taxon>
        <taxon>Cuscuta</taxon>
        <taxon>Cuscuta subgen. Grammica</taxon>
        <taxon>Cuscuta sect. Cleistogrammica</taxon>
    </lineage>
</organism>
<proteinExistence type="predicted"/>
<protein>
    <submittedName>
        <fullName evidence="1">Uncharacterized protein</fullName>
    </submittedName>
</protein>
<evidence type="ECO:0000313" key="1">
    <source>
        <dbReference type="EMBL" id="VFQ85098.1"/>
    </source>
</evidence>
<reference evidence="1 2" key="1">
    <citation type="submission" date="2018-04" db="EMBL/GenBank/DDBJ databases">
        <authorList>
            <person name="Vogel A."/>
        </authorList>
    </citation>
    <scope>NUCLEOTIDE SEQUENCE [LARGE SCALE GENOMIC DNA]</scope>
</reference>
<dbReference type="EMBL" id="OOIL02002841">
    <property type="protein sequence ID" value="VFQ85098.1"/>
    <property type="molecule type" value="Genomic_DNA"/>
</dbReference>
<sequence length="152" mass="17228">MRLGPYAFPVGLRPQPVPSLQHLPMRSLPAYVFRQTPSGSAEPHNMKAFDAQYDIQASIKTRLGDLDQYKIYWFRLKHNAPVGRKITLDPQPPITWGLADLDGVCRNTYGGKLVMGEGCKLGTGWGCKLSMGWERVWPEARHIVGRKRLWNP</sequence>